<dbReference type="EC" id="2.7.10.2" evidence="4"/>
<evidence type="ECO:0000313" key="21">
    <source>
        <dbReference type="EMBL" id="KIE10356.1"/>
    </source>
</evidence>
<keyword evidence="5" id="KW-1003">Cell membrane</keyword>
<gene>
    <name evidence="21" type="ORF">DA73_0217450</name>
    <name evidence="20" type="ORF">DA73_0400013200</name>
</gene>
<comment type="caution">
    <text evidence="21">The sequence shown here is derived from an EMBL/GenBank/DDBJ whole genome shotgun (WGS) entry which is preliminary data.</text>
</comment>
<dbReference type="GO" id="GO:0005886">
    <property type="term" value="C:plasma membrane"/>
    <property type="evidence" value="ECO:0007669"/>
    <property type="project" value="UniProtKB-SubCell"/>
</dbReference>
<evidence type="ECO:0000256" key="8">
    <source>
        <dbReference type="ARBA" id="ARBA00022741"/>
    </source>
</evidence>
<feature type="coiled-coil region" evidence="15">
    <location>
        <begin position="202"/>
        <end position="287"/>
    </location>
</feature>
<dbReference type="SUPFAM" id="SSF52540">
    <property type="entry name" value="P-loop containing nucleoside triphosphate hydrolases"/>
    <property type="match status" value="1"/>
</dbReference>
<protein>
    <recommendedName>
        <fullName evidence="4">non-specific protein-tyrosine kinase</fullName>
        <ecNumber evidence="4">2.7.10.2</ecNumber>
    </recommendedName>
</protein>
<accession>A0A0C1NCB0</accession>
<proteinExistence type="inferred from homology"/>
<comment type="similarity">
    <text evidence="2">Belongs to the CpsC/CapA family.</text>
</comment>
<keyword evidence="10" id="KW-0067">ATP-binding</keyword>
<dbReference type="OrthoDB" id="9758283at2"/>
<dbReference type="CDD" id="cd05387">
    <property type="entry name" value="BY-kinase"/>
    <property type="match status" value="1"/>
</dbReference>
<name>A0A0C1NCB0_9CYAN</name>
<evidence type="ECO:0000256" key="7">
    <source>
        <dbReference type="ARBA" id="ARBA00022692"/>
    </source>
</evidence>
<evidence type="ECO:0000313" key="22">
    <source>
        <dbReference type="Proteomes" id="UP000029738"/>
    </source>
</evidence>
<evidence type="ECO:0000256" key="2">
    <source>
        <dbReference type="ARBA" id="ARBA00006683"/>
    </source>
</evidence>
<dbReference type="Pfam" id="PF10609">
    <property type="entry name" value="ParA"/>
    <property type="match status" value="1"/>
</dbReference>
<dbReference type="Proteomes" id="UP000029738">
    <property type="component" value="Unassembled WGS sequence"/>
</dbReference>
<dbReference type="Gene3D" id="3.40.50.300">
    <property type="entry name" value="P-loop containing nucleotide triphosphate hydrolases"/>
    <property type="match status" value="1"/>
</dbReference>
<dbReference type="Pfam" id="PF02706">
    <property type="entry name" value="Wzz"/>
    <property type="match status" value="1"/>
</dbReference>
<dbReference type="Pfam" id="PF13807">
    <property type="entry name" value="GNVR"/>
    <property type="match status" value="1"/>
</dbReference>
<evidence type="ECO:0000256" key="3">
    <source>
        <dbReference type="ARBA" id="ARBA00007316"/>
    </source>
</evidence>
<keyword evidence="12 17" id="KW-0472">Membrane</keyword>
<feature type="region of interest" description="Disordered" evidence="16">
    <location>
        <begin position="480"/>
        <end position="499"/>
    </location>
</feature>
<dbReference type="GO" id="GO:0042802">
    <property type="term" value="F:identical protein binding"/>
    <property type="evidence" value="ECO:0007669"/>
    <property type="project" value="UniProtKB-ARBA"/>
</dbReference>
<sequence length="740" mass="81251">MEETKGHQEEIDIQKYLLVIQRRWHIVAGVMLVSMVLSGLGIYLQKPKYQATGILLIQSDRTSSLTKAGEKIGHLESLMREGNPSDTQAVVVTSAPILQQVIDKLALKNNDGTPLQPEDLEIKVDPVVGTDVLKVSYTAKAPNLAANVVNLVMQAYVNNNIQSNQEQVLAAGEFIKKQLPYARADLERASEALRQFKTSNKIVELKQEATSAISNVAQLDDTINQAQAELAEVSAEQAKVLNQLKLAGQDAVEITSLNQIPGVQDVLTELQKVQTKLANERARYTEKHPSVVNLENEEVTLKALLKQRVGETAGSQREISTDKLQLGKIKQDMTVEYANLEKKRQGLEEKIKSLSDIRNGYKQRLTVMPNLEKKHGDLERRLDLAQKNYENLTLRLQEIQVAEKQTVGNARIIQPAQLPQKPALSKLTLLLPVGGILGGLLLGVAAAFFVDLVDRSLKTAKEAEEFFKYTVLGLIPTFESSTKSSSESSTKSSSDRLMGEATSPRVIVATSPRTVVHEAYQMLQANLKFISHKRLRTIVVTSSVPGEGKSEVSANLAAVLAQSERKVLLIDADMRLPSQHHIWGLINSVGLSNVIVAQDEFSQAVQEVTSHLSVLTAGVQPPNPLALIDSERMTSLIQMFSETYDYIVIDTPPLVGTADAAILGKMADGVLLVVRPGVVDSRSATAAKSLLERSEANILGIVANAVKVKHEPNSYFYYADPRTGQSVTEAEVESERWVYK</sequence>
<feature type="domain" description="Polysaccharide chain length determinant N-terminal" evidence="18">
    <location>
        <begin position="9"/>
        <end position="105"/>
    </location>
</feature>
<keyword evidence="7 17" id="KW-0812">Transmembrane</keyword>
<evidence type="ECO:0000256" key="4">
    <source>
        <dbReference type="ARBA" id="ARBA00011903"/>
    </source>
</evidence>
<evidence type="ECO:0000256" key="10">
    <source>
        <dbReference type="ARBA" id="ARBA00022840"/>
    </source>
</evidence>
<dbReference type="InterPro" id="IPR033756">
    <property type="entry name" value="YlxH/NBP35"/>
</dbReference>
<dbReference type="NCBIfam" id="TIGR01007">
    <property type="entry name" value="eps_fam"/>
    <property type="match status" value="1"/>
</dbReference>
<comment type="subcellular location">
    <subcellularLocation>
        <location evidence="1">Cell membrane</location>
        <topology evidence="1">Multi-pass membrane protein</topology>
    </subcellularLocation>
</comment>
<feature type="compositionally biased region" description="Low complexity" evidence="16">
    <location>
        <begin position="480"/>
        <end position="492"/>
    </location>
</feature>
<dbReference type="PANTHER" id="PTHR32309">
    <property type="entry name" value="TYROSINE-PROTEIN KINASE"/>
    <property type="match status" value="1"/>
</dbReference>
<evidence type="ECO:0000256" key="15">
    <source>
        <dbReference type="SAM" id="Coils"/>
    </source>
</evidence>
<dbReference type="FunFam" id="3.40.50.300:FF:000527">
    <property type="entry name" value="Tyrosine-protein kinase etk"/>
    <property type="match status" value="1"/>
</dbReference>
<keyword evidence="15" id="KW-0175">Coiled coil</keyword>
<dbReference type="InterPro" id="IPR050445">
    <property type="entry name" value="Bact_polysacc_biosynth/exp"/>
</dbReference>
<dbReference type="RefSeq" id="WP_038079549.1">
    <property type="nucleotide sequence ID" value="NZ_JHEG04000001.1"/>
</dbReference>
<dbReference type="EMBL" id="JHEG04000001">
    <property type="protein sequence ID" value="KAF3886327.1"/>
    <property type="molecule type" value="Genomic_DNA"/>
</dbReference>
<keyword evidence="11 17" id="KW-1133">Transmembrane helix</keyword>
<dbReference type="PANTHER" id="PTHR32309:SF13">
    <property type="entry name" value="FERRIC ENTEROBACTIN TRANSPORT PROTEIN FEPE"/>
    <property type="match status" value="1"/>
</dbReference>
<feature type="coiled-coil region" evidence="15">
    <location>
        <begin position="330"/>
        <end position="402"/>
    </location>
</feature>
<evidence type="ECO:0000256" key="11">
    <source>
        <dbReference type="ARBA" id="ARBA00022989"/>
    </source>
</evidence>
<comment type="catalytic activity">
    <reaction evidence="14">
        <text>L-tyrosyl-[protein] + ATP = O-phospho-L-tyrosyl-[protein] + ADP + H(+)</text>
        <dbReference type="Rhea" id="RHEA:10596"/>
        <dbReference type="Rhea" id="RHEA-COMP:10136"/>
        <dbReference type="Rhea" id="RHEA-COMP:20101"/>
        <dbReference type="ChEBI" id="CHEBI:15378"/>
        <dbReference type="ChEBI" id="CHEBI:30616"/>
        <dbReference type="ChEBI" id="CHEBI:46858"/>
        <dbReference type="ChEBI" id="CHEBI:61978"/>
        <dbReference type="ChEBI" id="CHEBI:456216"/>
        <dbReference type="EC" id="2.7.10.2"/>
    </reaction>
</comment>
<evidence type="ECO:0000256" key="6">
    <source>
        <dbReference type="ARBA" id="ARBA00022679"/>
    </source>
</evidence>
<dbReference type="GO" id="GO:0005524">
    <property type="term" value="F:ATP binding"/>
    <property type="evidence" value="ECO:0007669"/>
    <property type="project" value="UniProtKB-KW"/>
</dbReference>
<organism evidence="21">
    <name type="scientific">Tolypothrix bouteillei VB521301</name>
    <dbReference type="NCBI Taxonomy" id="1479485"/>
    <lineage>
        <taxon>Bacteria</taxon>
        <taxon>Bacillati</taxon>
        <taxon>Cyanobacteriota</taxon>
        <taxon>Cyanophyceae</taxon>
        <taxon>Nostocales</taxon>
        <taxon>Tolypothrichaceae</taxon>
        <taxon>Tolypothrix</taxon>
    </lineage>
</organism>
<keyword evidence="9" id="KW-0418">Kinase</keyword>
<evidence type="ECO:0000256" key="12">
    <source>
        <dbReference type="ARBA" id="ARBA00023136"/>
    </source>
</evidence>
<evidence type="ECO:0000256" key="9">
    <source>
        <dbReference type="ARBA" id="ARBA00022777"/>
    </source>
</evidence>
<keyword evidence="13" id="KW-0829">Tyrosine-protein kinase</keyword>
<keyword evidence="8" id="KW-0547">Nucleotide-binding</keyword>
<evidence type="ECO:0000313" key="20">
    <source>
        <dbReference type="EMBL" id="KAF3886327.1"/>
    </source>
</evidence>
<reference evidence="21" key="1">
    <citation type="journal article" date="2015" name="Genome Announc.">
        <title>Draft Genome Sequence of Tolypothrix boutellei Strain VB521301.</title>
        <authorList>
            <person name="Chandrababunaidu M.M."/>
            <person name="Singh D."/>
            <person name="Sen D."/>
            <person name="Bhan S."/>
            <person name="Das S."/>
            <person name="Gupta A."/>
            <person name="Adhikary S.P."/>
            <person name="Tripathy S."/>
        </authorList>
    </citation>
    <scope>NUCLEOTIDE SEQUENCE</scope>
    <source>
        <strain evidence="21">VB521301</strain>
    </source>
</reference>
<keyword evidence="6 20" id="KW-0808">Transferase</keyword>
<comment type="similarity">
    <text evidence="3">Belongs to the CpsD/CapB family.</text>
</comment>
<feature type="transmembrane region" description="Helical" evidence="17">
    <location>
        <begin position="427"/>
        <end position="450"/>
    </location>
</feature>
<evidence type="ECO:0000256" key="17">
    <source>
        <dbReference type="SAM" id="Phobius"/>
    </source>
</evidence>
<dbReference type="InterPro" id="IPR005702">
    <property type="entry name" value="Wzc-like_C"/>
</dbReference>
<evidence type="ECO:0000259" key="18">
    <source>
        <dbReference type="Pfam" id="PF02706"/>
    </source>
</evidence>
<dbReference type="STRING" id="1479485.DA73_0217450"/>
<dbReference type="InterPro" id="IPR003856">
    <property type="entry name" value="LPS_length_determ_N"/>
</dbReference>
<dbReference type="GO" id="GO:0004715">
    <property type="term" value="F:non-membrane spanning protein tyrosine kinase activity"/>
    <property type="evidence" value="ECO:0007669"/>
    <property type="project" value="UniProtKB-EC"/>
</dbReference>
<feature type="transmembrane region" description="Helical" evidence="17">
    <location>
        <begin position="24"/>
        <end position="44"/>
    </location>
</feature>
<evidence type="ECO:0000256" key="16">
    <source>
        <dbReference type="SAM" id="MobiDB-lite"/>
    </source>
</evidence>
<feature type="domain" description="Tyrosine-protein kinase G-rich" evidence="19">
    <location>
        <begin position="378"/>
        <end position="449"/>
    </location>
</feature>
<dbReference type="AlphaFoldDB" id="A0A0C1NCB0"/>
<dbReference type="EMBL" id="JHEG02000048">
    <property type="protein sequence ID" value="KIE10356.1"/>
    <property type="molecule type" value="Genomic_DNA"/>
</dbReference>
<dbReference type="InterPro" id="IPR032807">
    <property type="entry name" value="GNVR"/>
</dbReference>
<evidence type="ECO:0000256" key="14">
    <source>
        <dbReference type="ARBA" id="ARBA00051245"/>
    </source>
</evidence>
<evidence type="ECO:0000256" key="1">
    <source>
        <dbReference type="ARBA" id="ARBA00004651"/>
    </source>
</evidence>
<evidence type="ECO:0000256" key="13">
    <source>
        <dbReference type="ARBA" id="ARBA00023137"/>
    </source>
</evidence>
<reference evidence="20" key="2">
    <citation type="submission" date="2019-11" db="EMBL/GenBank/DDBJ databases">
        <title>Improved Assembly of Tolypothrix boutellei genome.</title>
        <authorList>
            <person name="Sarangi A.N."/>
            <person name="Mukherjee M."/>
            <person name="Ghosh S."/>
            <person name="Singh D."/>
            <person name="Das A."/>
            <person name="Kant S."/>
            <person name="Prusty A."/>
            <person name="Tripathy S."/>
        </authorList>
    </citation>
    <scope>NUCLEOTIDE SEQUENCE</scope>
    <source>
        <strain evidence="20">VB521301</strain>
    </source>
</reference>
<dbReference type="InterPro" id="IPR027417">
    <property type="entry name" value="P-loop_NTPase"/>
</dbReference>
<evidence type="ECO:0000259" key="19">
    <source>
        <dbReference type="Pfam" id="PF13807"/>
    </source>
</evidence>
<keyword evidence="22" id="KW-1185">Reference proteome</keyword>
<evidence type="ECO:0000256" key="5">
    <source>
        <dbReference type="ARBA" id="ARBA00022475"/>
    </source>
</evidence>